<organism evidence="1 2">
    <name type="scientific">Cotesia congregata</name>
    <name type="common">Parasitoid wasp</name>
    <name type="synonym">Apanteles congregatus</name>
    <dbReference type="NCBI Taxonomy" id="51543"/>
    <lineage>
        <taxon>Eukaryota</taxon>
        <taxon>Metazoa</taxon>
        <taxon>Ecdysozoa</taxon>
        <taxon>Arthropoda</taxon>
        <taxon>Hexapoda</taxon>
        <taxon>Insecta</taxon>
        <taxon>Pterygota</taxon>
        <taxon>Neoptera</taxon>
        <taxon>Endopterygota</taxon>
        <taxon>Hymenoptera</taxon>
        <taxon>Apocrita</taxon>
        <taxon>Ichneumonoidea</taxon>
        <taxon>Braconidae</taxon>
        <taxon>Microgastrinae</taxon>
        <taxon>Cotesia</taxon>
    </lineage>
</organism>
<comment type="caution">
    <text evidence="1">The sequence shown here is derived from an EMBL/GenBank/DDBJ whole genome shotgun (WGS) entry which is preliminary data.</text>
</comment>
<keyword evidence="2" id="KW-1185">Reference proteome</keyword>
<dbReference type="AlphaFoldDB" id="A0A8J2MM61"/>
<sequence length="84" mass="9887">MLSSIMERSNQSVLLCGLIGYNAHHYIAYCRRLCGDWRFYNDLMKESKPIRKHTKILPHGVLYILEKSLLLRLLYSPKHLSQPN</sequence>
<dbReference type="Proteomes" id="UP000786811">
    <property type="component" value="Unassembled WGS sequence"/>
</dbReference>
<accession>A0A8J2MM61</accession>
<dbReference type="OrthoDB" id="7701631at2759"/>
<dbReference type="EMBL" id="CAJNRD030001120">
    <property type="protein sequence ID" value="CAG5093164.1"/>
    <property type="molecule type" value="Genomic_DNA"/>
</dbReference>
<evidence type="ECO:0000313" key="1">
    <source>
        <dbReference type="EMBL" id="CAG5093164.1"/>
    </source>
</evidence>
<evidence type="ECO:0000313" key="2">
    <source>
        <dbReference type="Proteomes" id="UP000786811"/>
    </source>
</evidence>
<protein>
    <submittedName>
        <fullName evidence="1">Uncharacterized protein</fullName>
    </submittedName>
</protein>
<name>A0A8J2MM61_COTCN</name>
<gene>
    <name evidence="1" type="ORF">HICCMSTLAB_LOCUS6635</name>
</gene>
<proteinExistence type="predicted"/>
<reference evidence="1" key="1">
    <citation type="submission" date="2021-04" db="EMBL/GenBank/DDBJ databases">
        <authorList>
            <person name="Chebbi M.A.C M."/>
        </authorList>
    </citation>
    <scope>NUCLEOTIDE SEQUENCE</scope>
</reference>